<dbReference type="Proteomes" id="UP000257131">
    <property type="component" value="Unassembled WGS sequence"/>
</dbReference>
<protein>
    <recommendedName>
        <fullName evidence="2">N-acetylmuramoyl-L-alanine amidase</fullName>
        <ecNumber evidence="2">3.5.1.28</ecNumber>
    </recommendedName>
</protein>
<dbReference type="Pfam" id="PF11741">
    <property type="entry name" value="AMIN"/>
    <property type="match status" value="1"/>
</dbReference>
<gene>
    <name evidence="6" type="ORF">DRV84_08180</name>
</gene>
<organism evidence="6 7">
    <name type="scientific">Rhodosalinus sediminis</name>
    <dbReference type="NCBI Taxonomy" id="1940533"/>
    <lineage>
        <taxon>Bacteria</taxon>
        <taxon>Pseudomonadati</taxon>
        <taxon>Pseudomonadota</taxon>
        <taxon>Alphaproteobacteria</taxon>
        <taxon>Rhodobacterales</taxon>
        <taxon>Paracoccaceae</taxon>
        <taxon>Rhodosalinus</taxon>
    </lineage>
</organism>
<dbReference type="GO" id="GO:0030288">
    <property type="term" value="C:outer membrane-bounded periplasmic space"/>
    <property type="evidence" value="ECO:0007669"/>
    <property type="project" value="TreeGrafter"/>
</dbReference>
<comment type="caution">
    <text evidence="6">The sequence shown here is derived from an EMBL/GenBank/DDBJ whole genome shotgun (WGS) entry which is preliminary data.</text>
</comment>
<dbReference type="GO" id="GO:0009253">
    <property type="term" value="P:peptidoglycan catabolic process"/>
    <property type="evidence" value="ECO:0007669"/>
    <property type="project" value="InterPro"/>
</dbReference>
<dbReference type="AlphaFoldDB" id="A0A3D9BUA8"/>
<sequence>MTAAETPGGLARVVPEYTGAEAAGGGVRLDLELTQGVPWRVFTLADPDRLVLDFREVDWTGVDPALFAAEGLGAVRFGAFRDGWTRFVADLDRPLAVEEAGLSVSALTGQASLRVFLAPVSEAEFDARAGAPEDPRFDLPEPAPVEPARESARDGPLRIVLDPGHGGIDPGAEAGGVNEAHLMLTFARELREVLVRAGFEVVLTREDDVFVSLERRVARAHRARADLFISLHADSLAAGVAHGATVYTLSESASDAASAALAERHNRADLLAGLDLGGTDDVVADVLMDLARLDTQPRAEALARAMVDGIASATGHVNSRPLRSAGFSVLKAADIPSVLLEAGFLSTPEDLERLTDPDWRARLARGVRDGVRAWAAADAAEAALRRR</sequence>
<dbReference type="GO" id="GO:0008745">
    <property type="term" value="F:N-acetylmuramoyl-L-alanine amidase activity"/>
    <property type="evidence" value="ECO:0007669"/>
    <property type="project" value="UniProtKB-EC"/>
</dbReference>
<dbReference type="SUPFAM" id="SSF53187">
    <property type="entry name" value="Zn-dependent exopeptidases"/>
    <property type="match status" value="1"/>
</dbReference>
<evidence type="ECO:0000256" key="3">
    <source>
        <dbReference type="ARBA" id="ARBA00022801"/>
    </source>
</evidence>
<dbReference type="OrthoDB" id="9806267at2"/>
<dbReference type="PANTHER" id="PTHR30404:SF0">
    <property type="entry name" value="N-ACETYLMURAMOYL-L-ALANINE AMIDASE AMIC"/>
    <property type="match status" value="1"/>
</dbReference>
<keyword evidence="3" id="KW-0378">Hydrolase</keyword>
<name>A0A3D9BUA8_9RHOB</name>
<dbReference type="Pfam" id="PF01520">
    <property type="entry name" value="Amidase_3"/>
    <property type="match status" value="1"/>
</dbReference>
<dbReference type="PANTHER" id="PTHR30404">
    <property type="entry name" value="N-ACETYLMURAMOYL-L-ALANINE AMIDASE"/>
    <property type="match status" value="1"/>
</dbReference>
<dbReference type="InterPro" id="IPR002508">
    <property type="entry name" value="MurNAc-LAA_cat"/>
</dbReference>
<dbReference type="SMART" id="SM00646">
    <property type="entry name" value="Ami_3"/>
    <property type="match status" value="1"/>
</dbReference>
<dbReference type="EC" id="3.5.1.28" evidence="2"/>
<evidence type="ECO:0000259" key="5">
    <source>
        <dbReference type="SMART" id="SM00646"/>
    </source>
</evidence>
<dbReference type="InterPro" id="IPR021731">
    <property type="entry name" value="AMIN_dom"/>
</dbReference>
<dbReference type="InterPro" id="IPR050695">
    <property type="entry name" value="N-acetylmuramoyl_amidase_3"/>
</dbReference>
<feature type="domain" description="MurNAc-LAA" evidence="5">
    <location>
        <begin position="217"/>
        <end position="372"/>
    </location>
</feature>
<feature type="compositionally biased region" description="Basic and acidic residues" evidence="4">
    <location>
        <begin position="129"/>
        <end position="139"/>
    </location>
</feature>
<evidence type="ECO:0000256" key="1">
    <source>
        <dbReference type="ARBA" id="ARBA00001561"/>
    </source>
</evidence>
<accession>A0A3D9BUA8</accession>
<keyword evidence="7" id="KW-1185">Reference proteome</keyword>
<dbReference type="Gene3D" id="2.60.40.3500">
    <property type="match status" value="1"/>
</dbReference>
<reference evidence="6 7" key="1">
    <citation type="journal article" date="2017" name="Int. J. Syst. Evol. Microbiol.">
        <title>Rhodosalinus sediminis gen. nov., sp. nov., isolated from marine saltern.</title>
        <authorList>
            <person name="Guo L.Y."/>
            <person name="Ling S.K."/>
            <person name="Li C.M."/>
            <person name="Chen G.J."/>
            <person name="Du Z.J."/>
        </authorList>
    </citation>
    <scope>NUCLEOTIDE SEQUENCE [LARGE SCALE GENOMIC DNA]</scope>
    <source>
        <strain evidence="6 7">WDN1C137</strain>
    </source>
</reference>
<feature type="region of interest" description="Disordered" evidence="4">
    <location>
        <begin position="129"/>
        <end position="153"/>
    </location>
</feature>
<evidence type="ECO:0000256" key="4">
    <source>
        <dbReference type="SAM" id="MobiDB-lite"/>
    </source>
</evidence>
<dbReference type="EMBL" id="QOHR01000008">
    <property type="protein sequence ID" value="REC57105.1"/>
    <property type="molecule type" value="Genomic_DNA"/>
</dbReference>
<proteinExistence type="predicted"/>
<comment type="catalytic activity">
    <reaction evidence="1">
        <text>Hydrolyzes the link between N-acetylmuramoyl residues and L-amino acid residues in certain cell-wall glycopeptides.</text>
        <dbReference type="EC" id="3.5.1.28"/>
    </reaction>
</comment>
<evidence type="ECO:0000313" key="7">
    <source>
        <dbReference type="Proteomes" id="UP000257131"/>
    </source>
</evidence>
<evidence type="ECO:0000313" key="6">
    <source>
        <dbReference type="EMBL" id="REC57105.1"/>
    </source>
</evidence>
<dbReference type="Gene3D" id="3.40.630.40">
    <property type="entry name" value="Zn-dependent exopeptidases"/>
    <property type="match status" value="1"/>
</dbReference>
<evidence type="ECO:0000256" key="2">
    <source>
        <dbReference type="ARBA" id="ARBA00011901"/>
    </source>
</evidence>
<dbReference type="CDD" id="cd02696">
    <property type="entry name" value="MurNAc-LAA"/>
    <property type="match status" value="1"/>
</dbReference>